<organism evidence="2 3">
    <name type="scientific">Mucuna pruriens</name>
    <name type="common">Velvet bean</name>
    <name type="synonym">Dolichos pruriens</name>
    <dbReference type="NCBI Taxonomy" id="157652"/>
    <lineage>
        <taxon>Eukaryota</taxon>
        <taxon>Viridiplantae</taxon>
        <taxon>Streptophyta</taxon>
        <taxon>Embryophyta</taxon>
        <taxon>Tracheophyta</taxon>
        <taxon>Spermatophyta</taxon>
        <taxon>Magnoliopsida</taxon>
        <taxon>eudicotyledons</taxon>
        <taxon>Gunneridae</taxon>
        <taxon>Pentapetalae</taxon>
        <taxon>rosids</taxon>
        <taxon>fabids</taxon>
        <taxon>Fabales</taxon>
        <taxon>Fabaceae</taxon>
        <taxon>Papilionoideae</taxon>
        <taxon>50 kb inversion clade</taxon>
        <taxon>NPAAA clade</taxon>
        <taxon>indigoferoid/millettioid clade</taxon>
        <taxon>Phaseoleae</taxon>
        <taxon>Mucuna</taxon>
    </lineage>
</organism>
<dbReference type="PANTHER" id="PTHR33223:SF10">
    <property type="entry name" value="AMINOTRANSFERASE-LIKE PLANT MOBILE DOMAIN-CONTAINING PROTEIN"/>
    <property type="match status" value="1"/>
</dbReference>
<dbReference type="Proteomes" id="UP000257109">
    <property type="component" value="Unassembled WGS sequence"/>
</dbReference>
<evidence type="ECO:0000313" key="3">
    <source>
        <dbReference type="Proteomes" id="UP000257109"/>
    </source>
</evidence>
<sequence length="226" mass="25594">MGPKIPTYTYKLSKLKCTSRDNAINYKLFSGTLRRVAMQWFSCLPPRTIHTFNNLASTFVSQFVADHAKRLEVTDLFDIRQAKGESLKKYLTHFNSATVQVNNLDQKKFREGLPKGRPTSMGEIRGRVEKHFEAEEDQVNGIHAKRNVPAISSKIDCAHSGKAHHCQGGRPNAVMTQFTPLKVERDQILIEVYHTQLLDIPPPTGRRLGSAQDEQCEFYCAHGHTT</sequence>
<evidence type="ECO:0000259" key="1">
    <source>
        <dbReference type="Pfam" id="PF03732"/>
    </source>
</evidence>
<evidence type="ECO:0000313" key="2">
    <source>
        <dbReference type="EMBL" id="RDX77914.1"/>
    </source>
</evidence>
<gene>
    <name evidence="2" type="ORF">CR513_41880</name>
</gene>
<protein>
    <recommendedName>
        <fullName evidence="1">Retrotransposon gag domain-containing protein</fullName>
    </recommendedName>
</protein>
<name>A0A371FHY0_MUCPR</name>
<feature type="domain" description="Retrotransposon gag" evidence="1">
    <location>
        <begin position="27"/>
        <end position="107"/>
    </location>
</feature>
<feature type="non-terminal residue" evidence="2">
    <location>
        <position position="1"/>
    </location>
</feature>
<dbReference type="InterPro" id="IPR005162">
    <property type="entry name" value="Retrotrans_gag_dom"/>
</dbReference>
<dbReference type="OrthoDB" id="1740536at2759"/>
<accession>A0A371FHY0</accession>
<keyword evidence="3" id="KW-1185">Reference proteome</keyword>
<dbReference type="AlphaFoldDB" id="A0A371FHY0"/>
<dbReference type="Pfam" id="PF03732">
    <property type="entry name" value="Retrotrans_gag"/>
    <property type="match status" value="1"/>
</dbReference>
<proteinExistence type="predicted"/>
<reference evidence="2" key="1">
    <citation type="submission" date="2018-05" db="EMBL/GenBank/DDBJ databases">
        <title>Draft genome of Mucuna pruriens seed.</title>
        <authorList>
            <person name="Nnadi N.E."/>
            <person name="Vos R."/>
            <person name="Hasami M.H."/>
            <person name="Devisetty U.K."/>
            <person name="Aguiy J.C."/>
        </authorList>
    </citation>
    <scope>NUCLEOTIDE SEQUENCE [LARGE SCALE GENOMIC DNA]</scope>
    <source>
        <strain evidence="2">JCA_2017</strain>
    </source>
</reference>
<comment type="caution">
    <text evidence="2">The sequence shown here is derived from an EMBL/GenBank/DDBJ whole genome shotgun (WGS) entry which is preliminary data.</text>
</comment>
<dbReference type="PANTHER" id="PTHR33223">
    <property type="entry name" value="CCHC-TYPE DOMAIN-CONTAINING PROTEIN"/>
    <property type="match status" value="1"/>
</dbReference>
<dbReference type="EMBL" id="QJKJ01009037">
    <property type="protein sequence ID" value="RDX77914.1"/>
    <property type="molecule type" value="Genomic_DNA"/>
</dbReference>